<organism evidence="1">
    <name type="scientific">Rhizophagus irregularis (strain DAOM 181602 / DAOM 197198 / MUCL 43194)</name>
    <name type="common">Arbuscular mycorrhizal fungus</name>
    <name type="synonym">Glomus intraradices</name>
    <dbReference type="NCBI Taxonomy" id="747089"/>
    <lineage>
        <taxon>Eukaryota</taxon>
        <taxon>Fungi</taxon>
        <taxon>Fungi incertae sedis</taxon>
        <taxon>Mucoromycota</taxon>
        <taxon>Glomeromycotina</taxon>
        <taxon>Glomeromycetes</taxon>
        <taxon>Glomerales</taxon>
        <taxon>Glomeraceae</taxon>
        <taxon>Rhizophagus</taxon>
    </lineage>
</organism>
<dbReference type="HOGENOM" id="CLU_2039295_0_0_1"/>
<dbReference type="EMBL" id="KI284992">
    <property type="protein sequence ID" value="ESA12384.1"/>
    <property type="molecule type" value="Genomic_DNA"/>
</dbReference>
<accession>U9TW08</accession>
<reference evidence="1" key="1">
    <citation type="submission" date="2013-07" db="EMBL/GenBank/DDBJ databases">
        <title>The genome of an arbuscular mycorrhizal fungus provides insights into the evolution of the oldest plant symbiosis.</title>
        <authorList>
            <consortium name="DOE Joint Genome Institute"/>
            <person name="Tisserant E."/>
            <person name="Malbreil M."/>
            <person name="Kuo A."/>
            <person name="Kohler A."/>
            <person name="Symeonidi A."/>
            <person name="Balestrini R."/>
            <person name="Charron P."/>
            <person name="Duensing N."/>
            <person name="Frei-dit-Frey N."/>
            <person name="Gianinazzi-Pearson V."/>
            <person name="Gilbert B."/>
            <person name="Handa Y."/>
            <person name="Hijri M."/>
            <person name="Kaul R."/>
            <person name="Kawaguchi M."/>
            <person name="Krajinski F."/>
            <person name="Lammers P."/>
            <person name="Lapierre D."/>
            <person name="Masclaux F.G."/>
            <person name="Murat C."/>
            <person name="Morin E."/>
            <person name="Ndikumana S."/>
            <person name="Pagni M."/>
            <person name="Petitpierre D."/>
            <person name="Requena N."/>
            <person name="Rosikiewicz P."/>
            <person name="Riley R."/>
            <person name="Saito K."/>
            <person name="San Clemente H."/>
            <person name="Shapiro H."/>
            <person name="van Tuinen D."/>
            <person name="Becard G."/>
            <person name="Bonfante P."/>
            <person name="Paszkowski U."/>
            <person name="Shachar-Hill Y."/>
            <person name="Young J.P."/>
            <person name="Sanders I.R."/>
            <person name="Henrissat B."/>
            <person name="Rensing S.A."/>
            <person name="Grigoriev I.V."/>
            <person name="Corradi N."/>
            <person name="Roux C."/>
            <person name="Martin F."/>
        </authorList>
    </citation>
    <scope>NUCLEOTIDE SEQUENCE</scope>
    <source>
        <strain evidence="1">DAOM 197198</strain>
    </source>
</reference>
<sequence length="121" mass="14127">MILEIEPVPFFVSSFELKLELVTRLFRFLFFEDSLGILDNLRECEMDKKNKRKADENKHRLSIFANEYASPGDRLFSPYTINITPSHKILNLNQNKTSYIIIYKSIFGNIVICGQNSRTSM</sequence>
<gene>
    <name evidence="1" type="ORF">GLOINDRAFT_83008</name>
</gene>
<evidence type="ECO:0000313" key="1">
    <source>
        <dbReference type="EMBL" id="ESA12384.1"/>
    </source>
</evidence>
<protein>
    <submittedName>
        <fullName evidence="1">Uncharacterized protein</fullName>
    </submittedName>
</protein>
<name>U9TW08_RHIID</name>
<dbReference type="AlphaFoldDB" id="U9TW08"/>
<proteinExistence type="predicted"/>